<reference evidence="1 2" key="1">
    <citation type="submission" date="2019-08" db="EMBL/GenBank/DDBJ databases">
        <title>Lentzea from Indian Himalayas.</title>
        <authorList>
            <person name="Mandal S."/>
            <person name="Mallick Gupta A."/>
            <person name="Maiti P.K."/>
            <person name="Sarkar J."/>
            <person name="Mandal S."/>
        </authorList>
    </citation>
    <scope>NUCLEOTIDE SEQUENCE [LARGE SCALE GENOMIC DNA]</scope>
    <source>
        <strain evidence="1 2">PSKA42</strain>
    </source>
</reference>
<sequence>MGGLTHDTLGVLGGADAGLGALNVTGLTNIADGNIGLQSHDTVGQVTNTATGAVDTVTDVAHTATGLVGDTAGVGNVVGNVTGVAGDLPVVHDLDLGGLLG</sequence>
<proteinExistence type="predicted"/>
<organism evidence="1 2">
    <name type="scientific">Lentzea indica</name>
    <dbReference type="NCBI Taxonomy" id="2604800"/>
    <lineage>
        <taxon>Bacteria</taxon>
        <taxon>Bacillati</taxon>
        <taxon>Actinomycetota</taxon>
        <taxon>Actinomycetes</taxon>
        <taxon>Pseudonocardiales</taxon>
        <taxon>Pseudonocardiaceae</taxon>
        <taxon>Lentzea</taxon>
    </lineage>
</organism>
<protein>
    <submittedName>
        <fullName evidence="1">Uncharacterized protein</fullName>
    </submittedName>
</protein>
<evidence type="ECO:0000313" key="1">
    <source>
        <dbReference type="EMBL" id="NKE59452.1"/>
    </source>
</evidence>
<gene>
    <name evidence="1" type="ORF">FXN61_22640</name>
</gene>
<name>A0ABX1FLJ0_9PSEU</name>
<dbReference type="EMBL" id="VSRL01000084">
    <property type="protein sequence ID" value="NKE59452.1"/>
    <property type="molecule type" value="Genomic_DNA"/>
</dbReference>
<comment type="caution">
    <text evidence="1">The sequence shown here is derived from an EMBL/GenBank/DDBJ whole genome shotgun (WGS) entry which is preliminary data.</text>
</comment>
<keyword evidence="2" id="KW-1185">Reference proteome</keyword>
<dbReference type="Proteomes" id="UP001515943">
    <property type="component" value="Unassembled WGS sequence"/>
</dbReference>
<accession>A0ABX1FLJ0</accession>
<evidence type="ECO:0000313" key="2">
    <source>
        <dbReference type="Proteomes" id="UP001515943"/>
    </source>
</evidence>
<dbReference type="RefSeq" id="WP_167976110.1">
    <property type="nucleotide sequence ID" value="NZ_VSRL01000084.1"/>
</dbReference>